<reference evidence="2 3" key="1">
    <citation type="submission" date="2018-08" db="EMBL/GenBank/DDBJ databases">
        <title>A genome reference for cultivated species of the human gut microbiota.</title>
        <authorList>
            <person name="Zou Y."/>
            <person name="Xue W."/>
            <person name="Luo G."/>
        </authorList>
    </citation>
    <scope>NUCLEOTIDE SEQUENCE [LARGE SCALE GENOMIC DNA]</scope>
    <source>
        <strain evidence="2 3">AM32-8LB</strain>
    </source>
</reference>
<feature type="region of interest" description="Disordered" evidence="1">
    <location>
        <begin position="22"/>
        <end position="48"/>
    </location>
</feature>
<evidence type="ECO:0000313" key="2">
    <source>
        <dbReference type="EMBL" id="RHD06403.1"/>
    </source>
</evidence>
<organism evidence="2 3">
    <name type="scientific">Roseburia inulinivorans</name>
    <dbReference type="NCBI Taxonomy" id="360807"/>
    <lineage>
        <taxon>Bacteria</taxon>
        <taxon>Bacillati</taxon>
        <taxon>Bacillota</taxon>
        <taxon>Clostridia</taxon>
        <taxon>Lachnospirales</taxon>
        <taxon>Lachnospiraceae</taxon>
        <taxon>Roseburia</taxon>
    </lineage>
</organism>
<feature type="compositionally biased region" description="Basic and acidic residues" evidence="1">
    <location>
        <begin position="187"/>
        <end position="211"/>
    </location>
</feature>
<feature type="region of interest" description="Disordered" evidence="1">
    <location>
        <begin position="187"/>
        <end position="224"/>
    </location>
</feature>
<dbReference type="Proteomes" id="UP000266391">
    <property type="component" value="Unassembled WGS sequence"/>
</dbReference>
<dbReference type="InterPro" id="IPR046097">
    <property type="entry name" value="DUF6033"/>
</dbReference>
<protein>
    <submittedName>
        <fullName evidence="2">Uncharacterized protein</fullName>
    </submittedName>
</protein>
<evidence type="ECO:0000313" key="3">
    <source>
        <dbReference type="Proteomes" id="UP000266391"/>
    </source>
</evidence>
<dbReference type="EMBL" id="QSIQ01000001">
    <property type="protein sequence ID" value="RHD06403.1"/>
    <property type="molecule type" value="Genomic_DNA"/>
</dbReference>
<name>A0A396AHH5_9FIRM</name>
<comment type="caution">
    <text evidence="2">The sequence shown here is derived from an EMBL/GenBank/DDBJ whole genome shotgun (WGS) entry which is preliminary data.</text>
</comment>
<gene>
    <name evidence="2" type="ORF">DW813_00580</name>
</gene>
<dbReference type="AlphaFoldDB" id="A0A396AHH5"/>
<evidence type="ECO:0000256" key="1">
    <source>
        <dbReference type="SAM" id="MobiDB-lite"/>
    </source>
</evidence>
<accession>A0A396AHH5</accession>
<proteinExistence type="predicted"/>
<sequence length="264" mass="29074">MGGNDMAVNTDSIVSNLYSTYSSQSKTGKTNKENATGTENSKVSKTNGNYGKTIGNAKLSEEGAKYYQELKKKYSNMDFILVSKDQKANAQANAASYANGNKMVVLIDEEKIERMATDENYRKQYEGIIKNATSGLSQLKSQIESSGQSQNVVGYGMKVNDGGTASFFAVLKKSSADQKARIEKKAVEKKEAKKAEEKKAEKKEKQDKLKEAQQTSDDDDTITISAGSIEELIKKINDYTFSMKSDNVQTEAELQVGQHIDFRG</sequence>
<dbReference type="Pfam" id="PF19498">
    <property type="entry name" value="DUF6033"/>
    <property type="match status" value="1"/>
</dbReference>